<reference evidence="1" key="1">
    <citation type="submission" date="2023-11" db="EMBL/GenBank/DDBJ databases">
        <authorList>
            <person name="Poullet M."/>
        </authorList>
    </citation>
    <scope>NUCLEOTIDE SEQUENCE</scope>
    <source>
        <strain evidence="1">E1834</strain>
    </source>
</reference>
<proteinExistence type="predicted"/>
<keyword evidence="2" id="KW-1185">Reference proteome</keyword>
<evidence type="ECO:0000313" key="1">
    <source>
        <dbReference type="EMBL" id="CAK5097728.1"/>
    </source>
</evidence>
<dbReference type="Proteomes" id="UP001497535">
    <property type="component" value="Unassembled WGS sequence"/>
</dbReference>
<protein>
    <submittedName>
        <fullName evidence="1">Uncharacterized protein</fullName>
    </submittedName>
</protein>
<evidence type="ECO:0000313" key="2">
    <source>
        <dbReference type="Proteomes" id="UP001497535"/>
    </source>
</evidence>
<organism evidence="1 2">
    <name type="scientific">Meloidogyne enterolobii</name>
    <name type="common">Root-knot nematode worm</name>
    <name type="synonym">Meloidogyne mayaguensis</name>
    <dbReference type="NCBI Taxonomy" id="390850"/>
    <lineage>
        <taxon>Eukaryota</taxon>
        <taxon>Metazoa</taxon>
        <taxon>Ecdysozoa</taxon>
        <taxon>Nematoda</taxon>
        <taxon>Chromadorea</taxon>
        <taxon>Rhabditida</taxon>
        <taxon>Tylenchina</taxon>
        <taxon>Tylenchomorpha</taxon>
        <taxon>Tylenchoidea</taxon>
        <taxon>Meloidogynidae</taxon>
        <taxon>Meloidogyninae</taxon>
        <taxon>Meloidogyne</taxon>
    </lineage>
</organism>
<accession>A0ACB1API5</accession>
<name>A0ACB1API5_MELEN</name>
<sequence>MRGCTSLNAKNARKGKKRADSLCGQVDSQLDICRTILSSSRVSLIGVHLCHGLSYPISSQGKSYFDKHYSKEHPLIPHGLSVVCTAPADFLFTTCADPKRHLEASQLLGSDLPNTASPDTIANVLADQLRSFMSDFGCPNGLKQMGFDRSNVNKLAEAALNSFRSNPISPREIDFDSVSDIYEKSINVY</sequence>
<comment type="caution">
    <text evidence="1">The sequence shown here is derived from an EMBL/GenBank/DDBJ whole genome shotgun (WGS) entry which is preliminary data.</text>
</comment>
<gene>
    <name evidence="1" type="ORF">MENTE1834_LOCUS41442</name>
</gene>
<dbReference type="EMBL" id="CAVMJV010000102">
    <property type="protein sequence ID" value="CAK5097728.1"/>
    <property type="molecule type" value="Genomic_DNA"/>
</dbReference>